<name>A0ACB9QKQ9_9MYRT</name>
<accession>A0ACB9QKQ9</accession>
<evidence type="ECO:0000313" key="2">
    <source>
        <dbReference type="Proteomes" id="UP001057402"/>
    </source>
</evidence>
<evidence type="ECO:0000313" key="1">
    <source>
        <dbReference type="EMBL" id="KAI4367050.1"/>
    </source>
</evidence>
<protein>
    <submittedName>
        <fullName evidence="1">Uncharacterized protein</fullName>
    </submittedName>
</protein>
<sequence>MTNENEAAAAAITGPAPTSSHNKVKFMCSHGGKILPRPPDSLLKYVGGETRVISVSRDINFSDLMAKLTGQIDSEMVLKYQVATEDLDVLVSVKSDEDLKHMLDEIDRQEKMSTSGNPKLRTFLFPMRPTLVENQGHHSSEFHVPEQRYIGAVNGIIGGPTSILRKKPLKVIRGSFGFWSTCTSPKDKQAEHHVPQESPRGGLHMHKVRSSPSLCCMGNRASSCSSSTIPYHHYQPGNHSLNLRQSNHGNNLHPIPSFQYPCRCHLGSVPNTLYHYPQSTRYHHRKTGDGWGMGESHDGGPYSGWRHENDSIPTSPRKHYWDGPYYRPEAEPLQ</sequence>
<comment type="caution">
    <text evidence="1">The sequence shown here is derived from an EMBL/GenBank/DDBJ whole genome shotgun (WGS) entry which is preliminary data.</text>
</comment>
<organism evidence="1 2">
    <name type="scientific">Melastoma candidum</name>
    <dbReference type="NCBI Taxonomy" id="119954"/>
    <lineage>
        <taxon>Eukaryota</taxon>
        <taxon>Viridiplantae</taxon>
        <taxon>Streptophyta</taxon>
        <taxon>Embryophyta</taxon>
        <taxon>Tracheophyta</taxon>
        <taxon>Spermatophyta</taxon>
        <taxon>Magnoliopsida</taxon>
        <taxon>eudicotyledons</taxon>
        <taxon>Gunneridae</taxon>
        <taxon>Pentapetalae</taxon>
        <taxon>rosids</taxon>
        <taxon>malvids</taxon>
        <taxon>Myrtales</taxon>
        <taxon>Melastomataceae</taxon>
        <taxon>Melastomatoideae</taxon>
        <taxon>Melastomateae</taxon>
        <taxon>Melastoma</taxon>
    </lineage>
</organism>
<dbReference type="EMBL" id="CM042885">
    <property type="protein sequence ID" value="KAI4367050.1"/>
    <property type="molecule type" value="Genomic_DNA"/>
</dbReference>
<proteinExistence type="predicted"/>
<keyword evidence="2" id="KW-1185">Reference proteome</keyword>
<dbReference type="Proteomes" id="UP001057402">
    <property type="component" value="Chromosome 6"/>
</dbReference>
<gene>
    <name evidence="1" type="ORF">MLD38_022832</name>
</gene>
<reference evidence="2" key="1">
    <citation type="journal article" date="2023" name="Front. Plant Sci.">
        <title>Chromosomal-level genome assembly of Melastoma candidum provides insights into trichome evolution.</title>
        <authorList>
            <person name="Zhong Y."/>
            <person name="Wu W."/>
            <person name="Sun C."/>
            <person name="Zou P."/>
            <person name="Liu Y."/>
            <person name="Dai S."/>
            <person name="Zhou R."/>
        </authorList>
    </citation>
    <scope>NUCLEOTIDE SEQUENCE [LARGE SCALE GENOMIC DNA]</scope>
</reference>